<proteinExistence type="predicted"/>
<dbReference type="AlphaFoldDB" id="A0A1P8K4R7"/>
<dbReference type="Gene3D" id="1.10.10.690">
    <property type="entry name" value="YidB-like"/>
    <property type="match status" value="1"/>
</dbReference>
<dbReference type="RefSeq" id="WP_076205767.1">
    <property type="nucleotide sequence ID" value="NZ_CP019236.1"/>
</dbReference>
<name>A0A1P8K4R7_9BURK</name>
<dbReference type="SUPFAM" id="SSF140804">
    <property type="entry name" value="YidB-like"/>
    <property type="match status" value="1"/>
</dbReference>
<evidence type="ECO:0000313" key="2">
    <source>
        <dbReference type="Proteomes" id="UP000186609"/>
    </source>
</evidence>
<evidence type="ECO:0000313" key="1">
    <source>
        <dbReference type="EMBL" id="APW40992.1"/>
    </source>
</evidence>
<dbReference type="STRING" id="1842727.RD110_26580"/>
<accession>A0A1P8K4R7</accession>
<reference evidence="1 2" key="1">
    <citation type="submission" date="2017-01" db="EMBL/GenBank/DDBJ databases">
        <authorList>
            <person name="Mah S.A."/>
            <person name="Swanson W.J."/>
            <person name="Moy G.W."/>
            <person name="Vacquier V.D."/>
        </authorList>
    </citation>
    <scope>NUCLEOTIDE SEQUENCE [LARGE SCALE GENOMIC DNA]</scope>
    <source>
        <strain evidence="1 2">DCY110</strain>
    </source>
</reference>
<organism evidence="1 2">
    <name type="scientific">Rhodoferax koreensis</name>
    <dbReference type="NCBI Taxonomy" id="1842727"/>
    <lineage>
        <taxon>Bacteria</taxon>
        <taxon>Pseudomonadati</taxon>
        <taxon>Pseudomonadota</taxon>
        <taxon>Betaproteobacteria</taxon>
        <taxon>Burkholderiales</taxon>
        <taxon>Comamonadaceae</taxon>
        <taxon>Rhodoferax</taxon>
    </lineage>
</organism>
<dbReference type="OrthoDB" id="9795283at2"/>
<keyword evidence="2" id="KW-1185">Reference proteome</keyword>
<gene>
    <name evidence="1" type="ORF">RD110_26580</name>
</gene>
<dbReference type="Proteomes" id="UP000186609">
    <property type="component" value="Chromosome"/>
</dbReference>
<dbReference type="EMBL" id="CP019236">
    <property type="protein sequence ID" value="APW40992.1"/>
    <property type="molecule type" value="Genomic_DNA"/>
</dbReference>
<dbReference type="KEGG" id="rhy:RD110_26580"/>
<dbReference type="InterPro" id="IPR045372">
    <property type="entry name" value="YidB"/>
</dbReference>
<dbReference type="Pfam" id="PF20159">
    <property type="entry name" value="YidB"/>
    <property type="match status" value="1"/>
</dbReference>
<evidence type="ECO:0008006" key="3">
    <source>
        <dbReference type="Google" id="ProtNLM"/>
    </source>
</evidence>
<protein>
    <recommendedName>
        <fullName evidence="3">Ribosomal protein P2</fullName>
    </recommendedName>
</protein>
<dbReference type="InterPro" id="IPR027405">
    <property type="entry name" value="YidB-like"/>
</dbReference>
<sequence length="157" mass="15611">MGLLDSVLGAVLNNGQQQPSQPGEAGGLGGLLGVLASNPQLLQVITGMLSNGSAQGGLGGLVEKFQQAGMGDVIGSWIGAGHNQPISGDQLGQVLGSDTLSNIASQLGVQPNEAASQLSHVLPGLIDKLTPQGQAPAQGLGNEGDLFGMLGGLLQQK</sequence>